<gene>
    <name evidence="1" type="ORF">SAMN02745910_00500</name>
</gene>
<dbReference type="Proteomes" id="UP000182762">
    <property type="component" value="Unassembled WGS sequence"/>
</dbReference>
<dbReference type="EMBL" id="FOXX01000001">
    <property type="protein sequence ID" value="SFQ17432.1"/>
    <property type="molecule type" value="Genomic_DNA"/>
</dbReference>
<sequence length="212" mass="25084">MDTLYTNEKCMDNFNDSATFFQLRIGMWIDGEFSWIEMSEKERHIQNCVQYKSFAFQDEHKSCLIDGHRISLENLNNRSKEIKLYVQYEQTKPLAKLAYYRPKDHLLSYHIEEGLVFINGKIDEKGIKQYTVTSADQINEERHLWGNIRKGALKYQPLASRNIVSAFTLESFLLPYEHTFADIWNIKAINEENGVNANRKLIKNRLEFSFER</sequence>
<protein>
    <submittedName>
        <fullName evidence="1">Uncharacterized protein</fullName>
    </submittedName>
</protein>
<dbReference type="GeneID" id="93709271"/>
<dbReference type="RefSeq" id="WP_061801989.1">
    <property type="nucleotide sequence ID" value="NZ_FOXX01000001.1"/>
</dbReference>
<evidence type="ECO:0000313" key="1">
    <source>
        <dbReference type="EMBL" id="SFQ17432.1"/>
    </source>
</evidence>
<keyword evidence="2" id="KW-1185">Reference proteome</keyword>
<name>A0A1I5WCG6_9BACI</name>
<organism evidence="1 2">
    <name type="scientific">Priestia endophytica DSM 13796</name>
    <dbReference type="NCBI Taxonomy" id="1121089"/>
    <lineage>
        <taxon>Bacteria</taxon>
        <taxon>Bacillati</taxon>
        <taxon>Bacillota</taxon>
        <taxon>Bacilli</taxon>
        <taxon>Bacillales</taxon>
        <taxon>Bacillaceae</taxon>
        <taxon>Priestia</taxon>
    </lineage>
</organism>
<accession>A0A1I5WCG6</accession>
<evidence type="ECO:0000313" key="2">
    <source>
        <dbReference type="Proteomes" id="UP000182762"/>
    </source>
</evidence>
<comment type="caution">
    <text evidence="1">The sequence shown here is derived from an EMBL/GenBank/DDBJ whole genome shotgun (WGS) entry which is preliminary data.</text>
</comment>
<reference evidence="1 2" key="1">
    <citation type="submission" date="2016-10" db="EMBL/GenBank/DDBJ databases">
        <authorList>
            <person name="Varghese N."/>
            <person name="Submissions S."/>
        </authorList>
    </citation>
    <scope>NUCLEOTIDE SEQUENCE [LARGE SCALE GENOMIC DNA]</scope>
    <source>
        <strain evidence="1 2">DSM 13796</strain>
    </source>
</reference>
<proteinExistence type="predicted"/>